<dbReference type="Pfam" id="PF20167">
    <property type="entry name" value="Transposase_32"/>
    <property type="match status" value="1"/>
</dbReference>
<evidence type="ECO:0000313" key="4">
    <source>
        <dbReference type="EMBL" id="KAG9446275.1"/>
    </source>
</evidence>
<feature type="compositionally biased region" description="Basic and acidic residues" evidence="2">
    <location>
        <begin position="579"/>
        <end position="590"/>
    </location>
</feature>
<sequence>MGSYLKEGASNTRPPLLDGSNYSYWKAKMQIYIKAQDEKAWKTIVKGWCPPTKVIGEGAEMKIVEKLDTEWTEEEERLSNCNSKALNAIFGGVNEEQFRRISACTTAQEAWKILEVHYEGTESVRVSKLQMLTTQFELMRMREDESILEYEGKIRDIANQSAALGEKIPQNRLVRKVLRSLSSKFKMKRVAIEEYKVIDNMTLDELIGSLKTFEMNEEAEDSAQKGKKESIALQSVTNEGTVQVTENFGPYVVTLAELSEKVSLLEKGMNKLRQEGKILKERQSILEKENTALKKQIGEMEKERRSSCNKQGIGYTKKLEQQDFGLDREGLKYRDWRWSGNQTFSKPPSKLCVDEKKNKSICNTYYFGKTSSDETWLENVLLVKRAKSKLAFSIGQLCDRVSISSLLKKDVSWKMKGGGRYYKRSSFLARAQAKIGSCFHHGDRFFISSTGPIVSKVKFRHELSNNPICLCFASIAGLGDNGEKIDVHAECEPYSLPAECLDVRADSDDDMSLRQFLDKLVSSKNTVRETVRSPALESGGLPNCDDIASAEHLDPDEDDGEPLIVSRRRKLRFSEADMMDRKSRLRDSTRWKKQKSMSFSTSPICLDEDELTDEERRAEYPRGDQGMTLPECTASVAPLDSPGKKSQSKGKSKDPSSQRMPARKTVKAKSVRKPLQKVDPRKAVSLKFVDNVAALELGTDASVTNIGPYSLDVVQEFYANLGKLKHSERSQVYVRGHWYDFSIGHIVEYLGLPSPVDEPPSIDDQTMLRELTDNLIHDWGDSHIFPASKLAPKYAALHKIAIWNWVPTRHRGTIHHSMLEFLYRVGMGQSVNLGMRIFDQIVKVPDQTERLGCIIFPSLIYGILNTQHTFDSVAPLIFLDPRKRLQNKRLPLRLHTFSFTTIRTPSTVVTVPTPFLGMSLFSPATVCGSMRFVSKSLSPRIVPLSAGPAARVSATSTSSGRTAPGYTVHPGPWPPVLGVDVYRTATESMLNSRTHEYYIMKR</sequence>
<keyword evidence="1" id="KW-0175">Coiled coil</keyword>
<keyword evidence="5" id="KW-1185">Reference proteome</keyword>
<dbReference type="AlphaFoldDB" id="A0AAV7EDU4"/>
<dbReference type="InterPro" id="IPR046796">
    <property type="entry name" value="Transposase_32_dom"/>
</dbReference>
<accession>A0AAV7EDU4</accession>
<feature type="coiled-coil region" evidence="1">
    <location>
        <begin position="255"/>
        <end position="303"/>
    </location>
</feature>
<evidence type="ECO:0000256" key="2">
    <source>
        <dbReference type="SAM" id="MobiDB-lite"/>
    </source>
</evidence>
<comment type="caution">
    <text evidence="4">The sequence shown here is derived from an EMBL/GenBank/DDBJ whole genome shotgun (WGS) entry which is preliminary data.</text>
</comment>
<protein>
    <recommendedName>
        <fullName evidence="3">Putative plant transposon protein domain-containing protein</fullName>
    </recommendedName>
</protein>
<gene>
    <name evidence="4" type="ORF">H6P81_012403</name>
</gene>
<dbReference type="PANTHER" id="PTHR35317">
    <property type="entry name" value="OS04G0629600 PROTEIN"/>
    <property type="match status" value="1"/>
</dbReference>
<dbReference type="Pfam" id="PF14223">
    <property type="entry name" value="Retrotran_gag_2"/>
    <property type="match status" value="1"/>
</dbReference>
<dbReference type="Proteomes" id="UP000825729">
    <property type="component" value="Unassembled WGS sequence"/>
</dbReference>
<feature type="domain" description="Putative plant transposon protein" evidence="3">
    <location>
        <begin position="703"/>
        <end position="867"/>
    </location>
</feature>
<feature type="region of interest" description="Disordered" evidence="2">
    <location>
        <begin position="579"/>
        <end position="674"/>
    </location>
</feature>
<dbReference type="PANTHER" id="PTHR35317:SF35">
    <property type="entry name" value="DUF4219 DOMAIN-CONTAINING PROTEIN"/>
    <property type="match status" value="1"/>
</dbReference>
<evidence type="ECO:0000259" key="3">
    <source>
        <dbReference type="Pfam" id="PF20167"/>
    </source>
</evidence>
<organism evidence="4 5">
    <name type="scientific">Aristolochia fimbriata</name>
    <name type="common">White veined hardy Dutchman's pipe vine</name>
    <dbReference type="NCBI Taxonomy" id="158543"/>
    <lineage>
        <taxon>Eukaryota</taxon>
        <taxon>Viridiplantae</taxon>
        <taxon>Streptophyta</taxon>
        <taxon>Embryophyta</taxon>
        <taxon>Tracheophyta</taxon>
        <taxon>Spermatophyta</taxon>
        <taxon>Magnoliopsida</taxon>
        <taxon>Magnoliidae</taxon>
        <taxon>Piperales</taxon>
        <taxon>Aristolochiaceae</taxon>
        <taxon>Aristolochia</taxon>
    </lineage>
</organism>
<feature type="compositionally biased region" description="Basic residues" evidence="2">
    <location>
        <begin position="661"/>
        <end position="674"/>
    </location>
</feature>
<evidence type="ECO:0000313" key="5">
    <source>
        <dbReference type="Proteomes" id="UP000825729"/>
    </source>
</evidence>
<proteinExistence type="predicted"/>
<evidence type="ECO:0000256" key="1">
    <source>
        <dbReference type="SAM" id="Coils"/>
    </source>
</evidence>
<dbReference type="EMBL" id="JAINDJ010000005">
    <property type="protein sequence ID" value="KAG9446275.1"/>
    <property type="molecule type" value="Genomic_DNA"/>
</dbReference>
<name>A0AAV7EDU4_ARIFI</name>
<reference evidence="4 5" key="1">
    <citation type="submission" date="2021-07" db="EMBL/GenBank/DDBJ databases">
        <title>The Aristolochia fimbriata genome: insights into angiosperm evolution, floral development and chemical biosynthesis.</title>
        <authorList>
            <person name="Jiao Y."/>
        </authorList>
    </citation>
    <scope>NUCLEOTIDE SEQUENCE [LARGE SCALE GENOMIC DNA]</scope>
    <source>
        <strain evidence="4">IBCAS-2021</strain>
        <tissue evidence="4">Leaf</tissue>
    </source>
</reference>